<evidence type="ECO:0000313" key="2">
    <source>
        <dbReference type="EMBL" id="PUZ43067.1"/>
    </source>
</evidence>
<reference evidence="2 3" key="1">
    <citation type="submission" date="2018-04" db="EMBL/GenBank/DDBJ databases">
        <title>WGS assembly of Panicum hallii var. hallii HAL2.</title>
        <authorList>
            <person name="Lovell J."/>
            <person name="Jenkins J."/>
            <person name="Lowry D."/>
            <person name="Mamidi S."/>
            <person name="Sreedasyam A."/>
            <person name="Weng X."/>
            <person name="Barry K."/>
            <person name="Bonette J."/>
            <person name="Campitelli B."/>
            <person name="Daum C."/>
            <person name="Gordon S."/>
            <person name="Gould B."/>
            <person name="Lipzen A."/>
            <person name="MacQueen A."/>
            <person name="Palacio-Mejia J."/>
            <person name="Plott C."/>
            <person name="Shakirov E."/>
            <person name="Shu S."/>
            <person name="Yoshinaga Y."/>
            <person name="Zane M."/>
            <person name="Rokhsar D."/>
            <person name="Grimwood J."/>
            <person name="Schmutz J."/>
            <person name="Juenger T."/>
        </authorList>
    </citation>
    <scope>NUCLEOTIDE SEQUENCE [LARGE SCALE GENOMIC DNA]</scope>
    <source>
        <strain evidence="3">cv. HAL2</strain>
    </source>
</reference>
<sequence length="114" mass="12458">MAASARQTGRWPRWSPCRPHAVTAVRRAAIMRPPRPRADPEHGRRRAPRDHRAASSLPCATAFTISAAPRPSAPPLPTGRAVAEGIGRNRPAATLPATTRASGGQLRQRHRWRL</sequence>
<gene>
    <name evidence="2" type="ORF">GQ55_9G632400</name>
</gene>
<protein>
    <submittedName>
        <fullName evidence="2">Uncharacterized protein</fullName>
    </submittedName>
</protein>
<evidence type="ECO:0000256" key="1">
    <source>
        <dbReference type="SAM" id="MobiDB-lite"/>
    </source>
</evidence>
<dbReference type="Gramene" id="PUZ43067">
    <property type="protein sequence ID" value="PUZ43067"/>
    <property type="gene ID" value="GQ55_9G632400"/>
</dbReference>
<dbReference type="AlphaFoldDB" id="A0A2T7CI94"/>
<organism evidence="2 3">
    <name type="scientific">Panicum hallii var. hallii</name>
    <dbReference type="NCBI Taxonomy" id="1504633"/>
    <lineage>
        <taxon>Eukaryota</taxon>
        <taxon>Viridiplantae</taxon>
        <taxon>Streptophyta</taxon>
        <taxon>Embryophyta</taxon>
        <taxon>Tracheophyta</taxon>
        <taxon>Spermatophyta</taxon>
        <taxon>Magnoliopsida</taxon>
        <taxon>Liliopsida</taxon>
        <taxon>Poales</taxon>
        <taxon>Poaceae</taxon>
        <taxon>PACMAD clade</taxon>
        <taxon>Panicoideae</taxon>
        <taxon>Panicodae</taxon>
        <taxon>Paniceae</taxon>
        <taxon>Panicinae</taxon>
        <taxon>Panicum</taxon>
        <taxon>Panicum sect. Panicum</taxon>
    </lineage>
</organism>
<keyword evidence="3" id="KW-1185">Reference proteome</keyword>
<feature type="region of interest" description="Disordered" evidence="1">
    <location>
        <begin position="25"/>
        <end position="114"/>
    </location>
</feature>
<feature type="compositionally biased region" description="Low complexity" evidence="1">
    <location>
        <begin position="90"/>
        <end position="101"/>
    </location>
</feature>
<accession>A0A2T7CI94</accession>
<dbReference type="EMBL" id="CM009757">
    <property type="protein sequence ID" value="PUZ43067.1"/>
    <property type="molecule type" value="Genomic_DNA"/>
</dbReference>
<evidence type="ECO:0000313" key="3">
    <source>
        <dbReference type="Proteomes" id="UP000244336"/>
    </source>
</evidence>
<dbReference type="Proteomes" id="UP000244336">
    <property type="component" value="Chromosome 9"/>
</dbReference>
<name>A0A2T7CI94_9POAL</name>
<proteinExistence type="predicted"/>